<evidence type="ECO:0000313" key="8">
    <source>
        <dbReference type="EMBL" id="MCS4555024.1"/>
    </source>
</evidence>
<proteinExistence type="inferred from homology"/>
<dbReference type="InterPro" id="IPR004089">
    <property type="entry name" value="MCPsignal_dom"/>
</dbReference>
<evidence type="ECO:0000256" key="3">
    <source>
        <dbReference type="ARBA" id="ARBA00029447"/>
    </source>
</evidence>
<protein>
    <submittedName>
        <fullName evidence="8">Methyl-accepting chemotaxis protein</fullName>
    </submittedName>
</protein>
<evidence type="ECO:0000256" key="4">
    <source>
        <dbReference type="PROSITE-ProRule" id="PRU00284"/>
    </source>
</evidence>
<evidence type="ECO:0000256" key="2">
    <source>
        <dbReference type="ARBA" id="ARBA00023224"/>
    </source>
</evidence>
<dbReference type="InterPro" id="IPR003660">
    <property type="entry name" value="HAMP_dom"/>
</dbReference>
<dbReference type="SUPFAM" id="SSF58104">
    <property type="entry name" value="Methyl-accepting chemotaxis protein (MCP) signaling domain"/>
    <property type="match status" value="1"/>
</dbReference>
<evidence type="ECO:0000256" key="1">
    <source>
        <dbReference type="ARBA" id="ARBA00004370"/>
    </source>
</evidence>
<reference evidence="8 9" key="1">
    <citation type="submission" date="2022-02" db="EMBL/GenBank/DDBJ databases">
        <authorList>
            <person name="Zhuang L."/>
        </authorList>
    </citation>
    <scope>NUCLEOTIDE SEQUENCE [LARGE SCALE GENOMIC DNA]</scope>
    <source>
        <strain evidence="8 9">C32</strain>
    </source>
</reference>
<dbReference type="PANTHER" id="PTHR32089:SF120">
    <property type="entry name" value="METHYL-ACCEPTING CHEMOTAXIS PROTEIN TLPQ"/>
    <property type="match status" value="1"/>
</dbReference>
<reference evidence="9" key="2">
    <citation type="submission" date="2023-07" db="EMBL/GenBank/DDBJ databases">
        <title>Shewanella mangrovi sp. nov., an acetaldehyde- degrading bacterium isolated from mangrove sediment.</title>
        <authorList>
            <person name="Liu Y."/>
        </authorList>
    </citation>
    <scope>NUCLEOTIDE SEQUENCE [LARGE SCALE GENOMIC DNA]</scope>
    <source>
        <strain evidence="9">C32</strain>
    </source>
</reference>
<dbReference type="InterPro" id="IPR013587">
    <property type="entry name" value="Nitrate/nitrite_sensing"/>
</dbReference>
<dbReference type="Gene3D" id="1.10.287.950">
    <property type="entry name" value="Methyl-accepting chemotaxis protein"/>
    <property type="match status" value="1"/>
</dbReference>
<feature type="domain" description="NIT" evidence="7">
    <location>
        <begin position="33"/>
        <end position="285"/>
    </location>
</feature>
<organism evidence="8 9">
    <name type="scientific">Shewanella electrica</name>
    <dbReference type="NCBI Taxonomy" id="515560"/>
    <lineage>
        <taxon>Bacteria</taxon>
        <taxon>Pseudomonadati</taxon>
        <taxon>Pseudomonadota</taxon>
        <taxon>Gammaproteobacteria</taxon>
        <taxon>Alteromonadales</taxon>
        <taxon>Shewanellaceae</taxon>
        <taxon>Shewanella</taxon>
    </lineage>
</organism>
<comment type="similarity">
    <text evidence="3">Belongs to the methyl-accepting chemotaxis (MCP) protein family.</text>
</comment>
<dbReference type="SMART" id="SM00283">
    <property type="entry name" value="MA"/>
    <property type="match status" value="1"/>
</dbReference>
<dbReference type="CDD" id="cd06225">
    <property type="entry name" value="HAMP"/>
    <property type="match status" value="1"/>
</dbReference>
<dbReference type="InterPro" id="IPR010910">
    <property type="entry name" value="Nitrate/nitrite_sensing_bac"/>
</dbReference>
<gene>
    <name evidence="8" type="ORF">L9G74_01070</name>
</gene>
<keyword evidence="9" id="KW-1185">Reference proteome</keyword>
<dbReference type="EMBL" id="JAKOGG010000001">
    <property type="protein sequence ID" value="MCS4555024.1"/>
    <property type="molecule type" value="Genomic_DNA"/>
</dbReference>
<evidence type="ECO:0000259" key="6">
    <source>
        <dbReference type="PROSITE" id="PS50885"/>
    </source>
</evidence>
<evidence type="ECO:0000313" key="9">
    <source>
        <dbReference type="Proteomes" id="UP001201549"/>
    </source>
</evidence>
<dbReference type="PANTHER" id="PTHR32089">
    <property type="entry name" value="METHYL-ACCEPTING CHEMOTAXIS PROTEIN MCPB"/>
    <property type="match status" value="1"/>
</dbReference>
<dbReference type="PROSITE" id="PS50906">
    <property type="entry name" value="NIT"/>
    <property type="match status" value="1"/>
</dbReference>
<sequence length="647" mass="70559">MIGAILFSAIQLQQVISNRHVIEQVKPLVQLSIIGGKIVHELQKERGITAGFVGSSGHSFADKLPQQRRLTDSVLAQQQAPLKVLLAELAESQPEVHRQISAIQTELAKLPQFRAKVDTFTVPVKEAAAFYTQLNAQWLALNATIAKLSTFNQLTADLRNYATFMQAKEYAGLERAILSVVFSKDQFQADQYYNFVHLFTLQTAYLQSFEQFASAEQVTALKQIDQNSVIKQVDHYRNIANQSYINGKFGISSTDWFTASTARIDLLKQLEDQIATQISAQVQQLSHDAQQRLMLTIATTLVLTLVTIVLTISVSKTLINQTQALAQTMDQVSQSRDLSLRVTVQSQDELGRGAASFNTLLQVLSNMLNEITSSSVQLVTAAEQTSAAIKENSRQLDRQSHETEYAATATEQMNATVHEIAHSTTLTADAASKAAALSSAGVVEVQSSTQRMQQLNEQMSWANTVVQQLRDSSSAINEIVDVIKVVAEQTNLLALNAAIEAARAGEHGRGFAVVADEVRTLAQRTQDSTQQIDALVSRFQTDASSVSSAIEASFEHVKACTSQTQSVQAKLGDINSAIEQITDMCTQIATAAEQQVATTNEIAQNIRTINDIAVSSASMGAQIATAAQQQTVLATEQQTLVNRFTLA</sequence>
<feature type="domain" description="HAMP" evidence="6">
    <location>
        <begin position="316"/>
        <end position="369"/>
    </location>
</feature>
<evidence type="ECO:0000259" key="5">
    <source>
        <dbReference type="PROSITE" id="PS50111"/>
    </source>
</evidence>
<dbReference type="SMART" id="SM00304">
    <property type="entry name" value="HAMP"/>
    <property type="match status" value="1"/>
</dbReference>
<dbReference type="RefSeq" id="WP_238894408.1">
    <property type="nucleotide sequence ID" value="NZ_JAKOGG010000001.1"/>
</dbReference>
<dbReference type="Pfam" id="PF08376">
    <property type="entry name" value="NIT"/>
    <property type="match status" value="1"/>
</dbReference>
<feature type="domain" description="Methyl-accepting transducer" evidence="5">
    <location>
        <begin position="374"/>
        <end position="610"/>
    </location>
</feature>
<name>A0ABT2FFL0_9GAMM</name>
<accession>A0ABT2FFL0</accession>
<comment type="caution">
    <text evidence="8">The sequence shown here is derived from an EMBL/GenBank/DDBJ whole genome shotgun (WGS) entry which is preliminary data.</text>
</comment>
<dbReference type="Proteomes" id="UP001201549">
    <property type="component" value="Unassembled WGS sequence"/>
</dbReference>
<evidence type="ECO:0000259" key="7">
    <source>
        <dbReference type="PROSITE" id="PS50906"/>
    </source>
</evidence>
<keyword evidence="2 4" id="KW-0807">Transducer</keyword>
<dbReference type="PROSITE" id="PS50885">
    <property type="entry name" value="HAMP"/>
    <property type="match status" value="1"/>
</dbReference>
<dbReference type="PROSITE" id="PS50111">
    <property type="entry name" value="CHEMOTAXIS_TRANSDUC_2"/>
    <property type="match status" value="1"/>
</dbReference>
<dbReference type="Pfam" id="PF00015">
    <property type="entry name" value="MCPsignal"/>
    <property type="match status" value="1"/>
</dbReference>
<comment type="subcellular location">
    <subcellularLocation>
        <location evidence="1">Membrane</location>
    </subcellularLocation>
</comment>